<dbReference type="EMBL" id="BMVP01000004">
    <property type="protein sequence ID" value="GHB56090.1"/>
    <property type="molecule type" value="Genomic_DNA"/>
</dbReference>
<dbReference type="InterPro" id="IPR002645">
    <property type="entry name" value="STAS_dom"/>
</dbReference>
<dbReference type="InterPro" id="IPR058548">
    <property type="entry name" value="MlaB-like_STAS"/>
</dbReference>
<dbReference type="CDD" id="cd07043">
    <property type="entry name" value="STAS_anti-anti-sigma_factors"/>
    <property type="match status" value="1"/>
</dbReference>
<evidence type="ECO:0000313" key="3">
    <source>
        <dbReference type="Proteomes" id="UP000642673"/>
    </source>
</evidence>
<name>A0ABQ3ESE5_9ACTN</name>
<dbReference type="Gene3D" id="3.30.750.24">
    <property type="entry name" value="STAS domain"/>
    <property type="match status" value="1"/>
</dbReference>
<organism evidence="2 3">
    <name type="scientific">Streptomyces cirratus</name>
    <dbReference type="NCBI Taxonomy" id="68187"/>
    <lineage>
        <taxon>Bacteria</taxon>
        <taxon>Bacillati</taxon>
        <taxon>Actinomycetota</taxon>
        <taxon>Actinomycetes</taxon>
        <taxon>Kitasatosporales</taxon>
        <taxon>Streptomycetaceae</taxon>
        <taxon>Streptomyces</taxon>
    </lineage>
</organism>
<gene>
    <name evidence="2" type="ORF">GCM10010347_27650</name>
</gene>
<accession>A0ABQ3ESE5</accession>
<proteinExistence type="predicted"/>
<dbReference type="InterPro" id="IPR036513">
    <property type="entry name" value="STAS_dom_sf"/>
</dbReference>
<reference evidence="3" key="1">
    <citation type="journal article" date="2019" name="Int. J. Syst. Evol. Microbiol.">
        <title>The Global Catalogue of Microorganisms (GCM) 10K type strain sequencing project: providing services to taxonomists for standard genome sequencing and annotation.</title>
        <authorList>
            <consortium name="The Broad Institute Genomics Platform"/>
            <consortium name="The Broad Institute Genome Sequencing Center for Infectious Disease"/>
            <person name="Wu L."/>
            <person name="Ma J."/>
        </authorList>
    </citation>
    <scope>NUCLEOTIDE SEQUENCE [LARGE SCALE GENOMIC DNA]</scope>
    <source>
        <strain evidence="3">JCM 4738</strain>
    </source>
</reference>
<dbReference type="RefSeq" id="WP_190184402.1">
    <property type="nucleotide sequence ID" value="NZ_BMVP01000004.1"/>
</dbReference>
<dbReference type="SUPFAM" id="SSF52091">
    <property type="entry name" value="SpoIIaa-like"/>
    <property type="match status" value="1"/>
</dbReference>
<comment type="caution">
    <text evidence="2">The sequence shown here is derived from an EMBL/GenBank/DDBJ whole genome shotgun (WGS) entry which is preliminary data.</text>
</comment>
<dbReference type="PROSITE" id="PS50801">
    <property type="entry name" value="STAS"/>
    <property type="match status" value="1"/>
</dbReference>
<evidence type="ECO:0000259" key="1">
    <source>
        <dbReference type="PROSITE" id="PS50801"/>
    </source>
</evidence>
<keyword evidence="3" id="KW-1185">Reference proteome</keyword>
<evidence type="ECO:0000313" key="2">
    <source>
        <dbReference type="EMBL" id="GHB56090.1"/>
    </source>
</evidence>
<dbReference type="Proteomes" id="UP000642673">
    <property type="component" value="Unassembled WGS sequence"/>
</dbReference>
<sequence>MTYDHPRIQVLLDEDGVRVVVLSGEFDVDSVGPLAQVLADAAREGVRRVVDIARVTFADSSLLNILLAGDREDHLIVAGPVPEQFAQLLRLFAAEMELEIAPTLAEARGRSTRSSSSE</sequence>
<dbReference type="Pfam" id="PF13466">
    <property type="entry name" value="STAS_2"/>
    <property type="match status" value="1"/>
</dbReference>
<feature type="domain" description="STAS" evidence="1">
    <location>
        <begin position="15"/>
        <end position="111"/>
    </location>
</feature>
<protein>
    <submittedName>
        <fullName evidence="2">Anti-sigma factor antagonist</fullName>
    </submittedName>
</protein>